<dbReference type="Pfam" id="PF07537">
    <property type="entry name" value="CamS"/>
    <property type="match status" value="1"/>
</dbReference>
<gene>
    <name evidence="1" type="ORF">SAMN04244570_3485</name>
</gene>
<evidence type="ECO:0000313" key="2">
    <source>
        <dbReference type="Proteomes" id="UP000190042"/>
    </source>
</evidence>
<evidence type="ECO:0000313" key="1">
    <source>
        <dbReference type="EMBL" id="SKB04633.1"/>
    </source>
</evidence>
<protein>
    <submittedName>
        <fullName evidence="1">Protein involved in sex pheromone biosynthesis</fullName>
    </submittedName>
</protein>
<accession>A0A1T4YSJ4</accession>
<proteinExistence type="predicted"/>
<keyword evidence="2" id="KW-1185">Reference proteome</keyword>
<organism evidence="1 2">
    <name type="scientific">Sporosarcina newyorkensis</name>
    <dbReference type="NCBI Taxonomy" id="759851"/>
    <lineage>
        <taxon>Bacteria</taxon>
        <taxon>Bacillati</taxon>
        <taxon>Bacillota</taxon>
        <taxon>Bacilli</taxon>
        <taxon>Bacillales</taxon>
        <taxon>Caryophanaceae</taxon>
        <taxon>Sporosarcina</taxon>
    </lineage>
</organism>
<dbReference type="Proteomes" id="UP000190042">
    <property type="component" value="Unassembled WGS sequence"/>
</dbReference>
<name>A0A1T4YSJ4_9BACL</name>
<dbReference type="AlphaFoldDB" id="A0A1T4YSJ4"/>
<sequence length="377" mass="42806">MKRTTKWLAPSVLSALLLTGCLPTPGGDQEKAVQETEESDQEMVLIPDEQIKDEYYRTPVPFKKSASRGLVVSNLNTKYDMQETEEGLLRLSTQYFDPKNYYFQEGQYIDRDTAKEWLSRKSNYEAGLNPAIKDDMTPEQIAEKAPIYLAHIVEQNYLEMTDDKKVKLAGVSIGLAMNSLYYPREGNERSIDDKTIEEKGKQMADIILKRLRDKPELADIPIAVGLFKQKSRNDIVPGTYFATAFAPKGKSEFTGWKEVDETYVLLPASSSTGNYRDLNTTFKNFKQDIDDYFESFVNVVGTAFYKDQKLKSLHIEIPIQFFGKSELIGFSQYLTSLVKTHFKDVPLEVSVTSVNGPEVLIVTEGNNNEPLVHVYGY</sequence>
<dbReference type="PROSITE" id="PS51257">
    <property type="entry name" value="PROKAR_LIPOPROTEIN"/>
    <property type="match status" value="1"/>
</dbReference>
<dbReference type="CDD" id="cd13440">
    <property type="entry name" value="CamS_repeat_2"/>
    <property type="match status" value="1"/>
</dbReference>
<reference evidence="2" key="1">
    <citation type="submission" date="2017-02" db="EMBL/GenBank/DDBJ databases">
        <authorList>
            <person name="Varghese N."/>
            <person name="Submissions S."/>
        </authorList>
    </citation>
    <scope>NUCLEOTIDE SEQUENCE [LARGE SCALE GENOMIC DNA]</scope>
    <source>
        <strain evidence="2">DSM 23966</strain>
    </source>
</reference>
<dbReference type="CDD" id="cd13441">
    <property type="entry name" value="CamS_repeat_1"/>
    <property type="match status" value="1"/>
</dbReference>
<dbReference type="RefSeq" id="WP_009498620.1">
    <property type="nucleotide sequence ID" value="NZ_FUYJ01000008.1"/>
</dbReference>
<dbReference type="InterPro" id="IPR011426">
    <property type="entry name" value="CamS"/>
</dbReference>
<dbReference type="PIRSF" id="PIRSF012509">
    <property type="entry name" value="CamS"/>
    <property type="match status" value="1"/>
</dbReference>
<dbReference type="Gene3D" id="3.10.570.10">
    <property type="entry name" value="sex pheromone staph- cam373 precursor domain"/>
    <property type="match status" value="1"/>
</dbReference>
<dbReference type="EMBL" id="FUYJ01000008">
    <property type="protein sequence ID" value="SKB04633.1"/>
    <property type="molecule type" value="Genomic_DNA"/>
</dbReference>